<dbReference type="InterPro" id="IPR022907">
    <property type="entry name" value="VapC_family"/>
</dbReference>
<dbReference type="GO" id="GO:0016787">
    <property type="term" value="F:hydrolase activity"/>
    <property type="evidence" value="ECO:0007669"/>
    <property type="project" value="UniProtKB-KW"/>
</dbReference>
<dbReference type="Pfam" id="PF01850">
    <property type="entry name" value="PIN"/>
    <property type="match status" value="1"/>
</dbReference>
<dbReference type="Gene3D" id="3.40.50.1010">
    <property type="entry name" value="5'-nuclease"/>
    <property type="match status" value="1"/>
</dbReference>
<keyword evidence="3 5" id="KW-0479">Metal-binding</keyword>
<name>A0A537K6J2_9BACT</name>
<keyword evidence="5" id="KW-0460">Magnesium</keyword>
<reference evidence="7 8" key="1">
    <citation type="journal article" date="2019" name="Nat. Microbiol.">
        <title>Mediterranean grassland soil C-N compound turnover is dependent on rainfall and depth, and is mediated by genomically divergent microorganisms.</title>
        <authorList>
            <person name="Diamond S."/>
            <person name="Andeer P.F."/>
            <person name="Li Z."/>
            <person name="Crits-Christoph A."/>
            <person name="Burstein D."/>
            <person name="Anantharaman K."/>
            <person name="Lane K.R."/>
            <person name="Thomas B.C."/>
            <person name="Pan C."/>
            <person name="Northen T.R."/>
            <person name="Banfield J.F."/>
        </authorList>
    </citation>
    <scope>NUCLEOTIDE SEQUENCE [LARGE SCALE GENOMIC DNA]</scope>
    <source>
        <strain evidence="7">NP_3</strain>
    </source>
</reference>
<dbReference type="InterPro" id="IPR029060">
    <property type="entry name" value="PIN-like_dom_sf"/>
</dbReference>
<keyword evidence="2 5" id="KW-0540">Nuclease</keyword>
<dbReference type="GO" id="GO:0004540">
    <property type="term" value="F:RNA nuclease activity"/>
    <property type="evidence" value="ECO:0007669"/>
    <property type="project" value="InterPro"/>
</dbReference>
<evidence type="ECO:0000313" key="7">
    <source>
        <dbReference type="EMBL" id="TMI91381.1"/>
    </source>
</evidence>
<evidence type="ECO:0000259" key="6">
    <source>
        <dbReference type="Pfam" id="PF01850"/>
    </source>
</evidence>
<keyword evidence="1 5" id="KW-1277">Toxin-antitoxin system</keyword>
<dbReference type="SUPFAM" id="SSF88723">
    <property type="entry name" value="PIN domain-like"/>
    <property type="match status" value="1"/>
</dbReference>
<dbReference type="GO" id="GO:0000287">
    <property type="term" value="F:magnesium ion binding"/>
    <property type="evidence" value="ECO:0007669"/>
    <property type="project" value="UniProtKB-UniRule"/>
</dbReference>
<dbReference type="GO" id="GO:0090729">
    <property type="term" value="F:toxin activity"/>
    <property type="evidence" value="ECO:0007669"/>
    <property type="project" value="UniProtKB-KW"/>
</dbReference>
<evidence type="ECO:0000313" key="8">
    <source>
        <dbReference type="Proteomes" id="UP000318509"/>
    </source>
</evidence>
<comment type="similarity">
    <text evidence="5">Belongs to the PINc/VapC protein family.</text>
</comment>
<dbReference type="InterPro" id="IPR051619">
    <property type="entry name" value="TypeII_TA_RNase_PINc/VapC"/>
</dbReference>
<protein>
    <recommendedName>
        <fullName evidence="5">Ribonuclease VapC</fullName>
        <shortName evidence="5">RNase VapC</shortName>
        <ecNumber evidence="5">3.1.-.-</ecNumber>
    </recommendedName>
    <alternativeName>
        <fullName evidence="5">Toxin VapC</fullName>
    </alternativeName>
</protein>
<feature type="binding site" evidence="5">
    <location>
        <position position="24"/>
    </location>
    <ligand>
        <name>Mg(2+)</name>
        <dbReference type="ChEBI" id="CHEBI:18420"/>
    </ligand>
</feature>
<keyword evidence="4 5" id="KW-0378">Hydrolase</keyword>
<evidence type="ECO:0000256" key="4">
    <source>
        <dbReference type="ARBA" id="ARBA00022801"/>
    </source>
</evidence>
<dbReference type="PANTHER" id="PTHR35901:SF1">
    <property type="entry name" value="EXONUCLEASE VAPC9"/>
    <property type="match status" value="1"/>
</dbReference>
<dbReference type="CDD" id="cd09874">
    <property type="entry name" value="PIN_MT3492-like"/>
    <property type="match status" value="1"/>
</dbReference>
<proteinExistence type="inferred from homology"/>
<accession>A0A537K6J2</accession>
<dbReference type="Proteomes" id="UP000318509">
    <property type="component" value="Unassembled WGS sequence"/>
</dbReference>
<comment type="caution">
    <text evidence="7">The sequence shown here is derived from an EMBL/GenBank/DDBJ whole genome shotgun (WGS) entry which is preliminary data.</text>
</comment>
<feature type="binding site" evidence="5">
    <location>
        <position position="124"/>
    </location>
    <ligand>
        <name>Mg(2+)</name>
        <dbReference type="ChEBI" id="CHEBI:18420"/>
    </ligand>
</feature>
<dbReference type="EC" id="3.1.-.-" evidence="5"/>
<feature type="domain" description="PIN" evidence="6">
    <location>
        <begin position="21"/>
        <end position="150"/>
    </location>
</feature>
<dbReference type="HAMAP" id="MF_00265">
    <property type="entry name" value="VapC_Nob1"/>
    <property type="match status" value="1"/>
</dbReference>
<keyword evidence="5" id="KW-0800">Toxin</keyword>
<evidence type="ECO:0000256" key="1">
    <source>
        <dbReference type="ARBA" id="ARBA00022649"/>
    </source>
</evidence>
<evidence type="ECO:0000256" key="3">
    <source>
        <dbReference type="ARBA" id="ARBA00022723"/>
    </source>
</evidence>
<gene>
    <name evidence="5" type="primary">vapC</name>
    <name evidence="7" type="ORF">E6H00_04140</name>
</gene>
<comment type="cofactor">
    <cofactor evidence="5">
        <name>Mg(2+)</name>
        <dbReference type="ChEBI" id="CHEBI:18420"/>
    </cofactor>
</comment>
<dbReference type="InterPro" id="IPR002716">
    <property type="entry name" value="PIN_dom"/>
</dbReference>
<dbReference type="PANTHER" id="PTHR35901">
    <property type="entry name" value="RIBONUCLEASE VAPC3"/>
    <property type="match status" value="1"/>
</dbReference>
<dbReference type="EMBL" id="VBAK01000095">
    <property type="protein sequence ID" value="TMI91381.1"/>
    <property type="molecule type" value="Genomic_DNA"/>
</dbReference>
<sequence length="160" mass="17193">MAEPSAAEATGPVSPGIDAAVYIDASALAKLYVPEAESERLDAFLRGRLGLMISELAITEVLSAVARRKREGELRPELANEIRGALLADADSGSFARLHLDPVVHRDAERVLLATDSLPLRTPDALHIALAFSGRATHVLTFDRRMREAAVQAGMNVIDI</sequence>
<dbReference type="AlphaFoldDB" id="A0A537K6J2"/>
<evidence type="ECO:0000256" key="2">
    <source>
        <dbReference type="ARBA" id="ARBA00022722"/>
    </source>
</evidence>
<comment type="function">
    <text evidence="5">Toxic component of a toxin-antitoxin (TA) system. An RNase.</text>
</comment>
<evidence type="ECO:0000256" key="5">
    <source>
        <dbReference type="HAMAP-Rule" id="MF_00265"/>
    </source>
</evidence>
<organism evidence="7 8">
    <name type="scientific">Candidatus Segetimicrobium genomatis</name>
    <dbReference type="NCBI Taxonomy" id="2569760"/>
    <lineage>
        <taxon>Bacteria</taxon>
        <taxon>Bacillati</taxon>
        <taxon>Candidatus Sysuimicrobiota</taxon>
        <taxon>Candidatus Sysuimicrobiia</taxon>
        <taxon>Candidatus Sysuimicrobiales</taxon>
        <taxon>Candidatus Segetimicrobiaceae</taxon>
        <taxon>Candidatus Segetimicrobium</taxon>
    </lineage>
</organism>